<dbReference type="AlphaFoldDB" id="A0A0F6QXE5"/>
<evidence type="ECO:0000313" key="4">
    <source>
        <dbReference type="Proteomes" id="UP000033566"/>
    </source>
</evidence>
<feature type="compositionally biased region" description="Basic and acidic residues" evidence="1">
    <location>
        <begin position="83"/>
        <end position="94"/>
    </location>
</feature>
<dbReference type="PATRIC" id="fig|161896.4.peg.1943"/>
<dbReference type="Proteomes" id="UP000033566">
    <property type="component" value="Chromosome"/>
</dbReference>
<sequence>MNFKTGTLLAISAIAVIAAVAFAFSVFFSGSDAERIDAEGTSAVFSEETTSSSEPETTEEFTEETSTEETEDETTEETATVTKTEERTEERTVEPDPPDIPAPMIQAGLRPANAVCDDTPVLIVESVLDDGSGNQAAQRIPEVMDIYPGTVFYTPGACPSLRASVDGQDVYAVAREYDNTAALCDAWAAQGGNARLLNGDTSYSSPC</sequence>
<feature type="compositionally biased region" description="Acidic residues" evidence="1">
    <location>
        <begin position="56"/>
        <end position="76"/>
    </location>
</feature>
<protein>
    <submittedName>
        <fullName evidence="3">Uncharacterized protein</fullName>
    </submittedName>
</protein>
<keyword evidence="2" id="KW-0732">Signal</keyword>
<organism evidence="3 4">
    <name type="scientific">Corynebacterium camporealensis</name>
    <dbReference type="NCBI Taxonomy" id="161896"/>
    <lineage>
        <taxon>Bacteria</taxon>
        <taxon>Bacillati</taxon>
        <taxon>Actinomycetota</taxon>
        <taxon>Actinomycetes</taxon>
        <taxon>Mycobacteriales</taxon>
        <taxon>Corynebacteriaceae</taxon>
        <taxon>Corynebacterium</taxon>
    </lineage>
</organism>
<feature type="region of interest" description="Disordered" evidence="1">
    <location>
        <begin position="40"/>
        <end position="100"/>
    </location>
</feature>
<dbReference type="HOGENOM" id="CLU_1324559_0_0_11"/>
<evidence type="ECO:0000256" key="2">
    <source>
        <dbReference type="SAM" id="SignalP"/>
    </source>
</evidence>
<dbReference type="STRING" id="161896.UL81_09965"/>
<feature type="compositionally biased region" description="Low complexity" evidence="1">
    <location>
        <begin position="41"/>
        <end position="55"/>
    </location>
</feature>
<feature type="signal peptide" evidence="2">
    <location>
        <begin position="1"/>
        <end position="23"/>
    </location>
</feature>
<dbReference type="RefSeq" id="WP_052097675.1">
    <property type="nucleotide sequence ID" value="NZ_CP011311.1"/>
</dbReference>
<evidence type="ECO:0000313" key="3">
    <source>
        <dbReference type="EMBL" id="AKE39927.1"/>
    </source>
</evidence>
<dbReference type="EMBL" id="CP011311">
    <property type="protein sequence ID" value="AKE39927.1"/>
    <property type="molecule type" value="Genomic_DNA"/>
</dbReference>
<evidence type="ECO:0000256" key="1">
    <source>
        <dbReference type="SAM" id="MobiDB-lite"/>
    </source>
</evidence>
<keyword evidence="4" id="KW-1185">Reference proteome</keyword>
<dbReference type="KEGG" id="ccj:UL81_09965"/>
<name>A0A0F6QXE5_9CORY</name>
<accession>A0A0F6QXE5</accession>
<gene>
    <name evidence="3" type="ORF">UL81_09965</name>
</gene>
<proteinExistence type="predicted"/>
<reference evidence="3 4" key="1">
    <citation type="journal article" date="2015" name="Genome Announc.">
        <title>Complete Genome Sequence of Corynebacterium camporealensis DSM 44610, Isolated from the Milk of a Manchega Sheep with Subclinical Mastitis.</title>
        <authorList>
            <person name="Ruckert C."/>
            <person name="Albersmeier A."/>
            <person name="Winkler A."/>
            <person name="Tauch A."/>
        </authorList>
    </citation>
    <scope>NUCLEOTIDE SEQUENCE [LARGE SCALE GENOMIC DNA]</scope>
    <source>
        <strain evidence="3 4">DSM 44610</strain>
    </source>
</reference>
<feature type="chain" id="PRO_5043444610" evidence="2">
    <location>
        <begin position="24"/>
        <end position="207"/>
    </location>
</feature>
<dbReference type="OrthoDB" id="4427108at2"/>